<name>A0AB34KPA3_9PEZI</name>
<proteinExistence type="predicted"/>
<dbReference type="RefSeq" id="XP_069229725.1">
    <property type="nucleotide sequence ID" value="XM_069373169.1"/>
</dbReference>
<dbReference type="GeneID" id="96006007"/>
<dbReference type="AlphaFoldDB" id="A0AB34KPA3"/>
<dbReference type="Proteomes" id="UP000803884">
    <property type="component" value="Unassembled WGS sequence"/>
</dbReference>
<comment type="caution">
    <text evidence="1">The sequence shown here is derived from an EMBL/GenBank/DDBJ whole genome shotgun (WGS) entry which is preliminary data.</text>
</comment>
<keyword evidence="2" id="KW-1185">Reference proteome</keyword>
<protein>
    <submittedName>
        <fullName evidence="1">Uncharacterized protein</fullName>
    </submittedName>
</protein>
<sequence>MSTPSDLNAYTVDWSWKKLSFDVQDSKDDRQIMLGDCKNFTKPHIKFTGPNSEPIGSASFHVVSIHADCEVRGRAKKIQAMKRWTSEYTYLSDAFADGGLPVAMYWTSSSGFKHWDFILLNANKEPVARFRSNVWALKKLGLIEFMADYSDRTKEEITITGITVYYNMISRVNNPFQLGGALFSKTGPLDANAADVQMQNVSAQKLDANANVKTDQPTPSDAAVIR</sequence>
<accession>A0AB34KPA3</accession>
<gene>
    <name evidence="1" type="ORF">WHR41_04563</name>
</gene>
<reference evidence="1 2" key="1">
    <citation type="journal article" date="2020" name="Microbiol. Resour. Announc.">
        <title>Draft Genome Sequence of a Cladosporium Species Isolated from the Mesophotic Ascidian Didemnum maculosum.</title>
        <authorList>
            <person name="Gioti A."/>
            <person name="Siaperas R."/>
            <person name="Nikolaivits E."/>
            <person name="Le Goff G."/>
            <person name="Ouazzani J."/>
            <person name="Kotoulas G."/>
            <person name="Topakas E."/>
        </authorList>
    </citation>
    <scope>NUCLEOTIDE SEQUENCE [LARGE SCALE GENOMIC DNA]</scope>
    <source>
        <strain evidence="1 2">TM138-S3</strain>
    </source>
</reference>
<evidence type="ECO:0000313" key="2">
    <source>
        <dbReference type="Proteomes" id="UP000803884"/>
    </source>
</evidence>
<dbReference type="EMBL" id="JAAQHG020000013">
    <property type="protein sequence ID" value="KAL1586620.1"/>
    <property type="molecule type" value="Genomic_DNA"/>
</dbReference>
<organism evidence="1 2">
    <name type="scientific">Cladosporium halotolerans</name>
    <dbReference type="NCBI Taxonomy" id="1052096"/>
    <lineage>
        <taxon>Eukaryota</taxon>
        <taxon>Fungi</taxon>
        <taxon>Dikarya</taxon>
        <taxon>Ascomycota</taxon>
        <taxon>Pezizomycotina</taxon>
        <taxon>Dothideomycetes</taxon>
        <taxon>Dothideomycetidae</taxon>
        <taxon>Cladosporiales</taxon>
        <taxon>Cladosporiaceae</taxon>
        <taxon>Cladosporium</taxon>
    </lineage>
</organism>
<evidence type="ECO:0000313" key="1">
    <source>
        <dbReference type="EMBL" id="KAL1586620.1"/>
    </source>
</evidence>